<evidence type="ECO:0000313" key="3">
    <source>
        <dbReference type="Proteomes" id="UP000004947"/>
    </source>
</evidence>
<feature type="transmembrane region" description="Helical" evidence="1">
    <location>
        <begin position="416"/>
        <end position="432"/>
    </location>
</feature>
<feature type="transmembrane region" description="Helical" evidence="1">
    <location>
        <begin position="112"/>
        <end position="129"/>
    </location>
</feature>
<gene>
    <name evidence="2" type="ORF">LNTAR_05754</name>
</gene>
<feature type="transmembrane region" description="Helical" evidence="1">
    <location>
        <begin position="164"/>
        <end position="185"/>
    </location>
</feature>
<dbReference type="RefSeq" id="WP_007279741.1">
    <property type="nucleotide sequence ID" value="NZ_ABCK01000016.1"/>
</dbReference>
<dbReference type="EMBL" id="ABCK01000016">
    <property type="protein sequence ID" value="EDM26455.1"/>
    <property type="molecule type" value="Genomic_DNA"/>
</dbReference>
<evidence type="ECO:0008006" key="4">
    <source>
        <dbReference type="Google" id="ProtNLM"/>
    </source>
</evidence>
<feature type="transmembrane region" description="Helical" evidence="1">
    <location>
        <begin position="82"/>
        <end position="100"/>
    </location>
</feature>
<protein>
    <recommendedName>
        <fullName evidence="4">Glycosyltransferase RgtA/B/C/D-like domain-containing protein</fullName>
    </recommendedName>
</protein>
<reference evidence="2 3" key="1">
    <citation type="journal article" date="2010" name="J. Bacteriol.">
        <title>Genome sequence of Lentisphaera araneosa HTCC2155T, the type species of the order Lentisphaerales in the phylum Lentisphaerae.</title>
        <authorList>
            <person name="Thrash J.C."/>
            <person name="Cho J.C."/>
            <person name="Vergin K.L."/>
            <person name="Morris R.M."/>
            <person name="Giovannoni S.J."/>
        </authorList>
    </citation>
    <scope>NUCLEOTIDE SEQUENCE [LARGE SCALE GENOMIC DNA]</scope>
    <source>
        <strain evidence="2 3">HTCC2155</strain>
    </source>
</reference>
<evidence type="ECO:0000256" key="1">
    <source>
        <dbReference type="SAM" id="Phobius"/>
    </source>
</evidence>
<evidence type="ECO:0000313" key="2">
    <source>
        <dbReference type="EMBL" id="EDM26455.1"/>
    </source>
</evidence>
<feature type="transmembrane region" description="Helical" evidence="1">
    <location>
        <begin position="205"/>
        <end position="225"/>
    </location>
</feature>
<name>A6DPF9_9BACT</name>
<dbReference type="AlphaFoldDB" id="A6DPF9"/>
<accession>A6DPF9</accession>
<dbReference type="Proteomes" id="UP000004947">
    <property type="component" value="Unassembled WGS sequence"/>
</dbReference>
<proteinExistence type="predicted"/>
<comment type="caution">
    <text evidence="2">The sequence shown here is derived from an EMBL/GenBank/DDBJ whole genome shotgun (WGS) entry which is preliminary data.</text>
</comment>
<organism evidence="2 3">
    <name type="scientific">Lentisphaera araneosa HTCC2155</name>
    <dbReference type="NCBI Taxonomy" id="313628"/>
    <lineage>
        <taxon>Bacteria</taxon>
        <taxon>Pseudomonadati</taxon>
        <taxon>Lentisphaerota</taxon>
        <taxon>Lentisphaeria</taxon>
        <taxon>Lentisphaerales</taxon>
        <taxon>Lentisphaeraceae</taxon>
        <taxon>Lentisphaera</taxon>
    </lineage>
</organism>
<feature type="transmembrane region" description="Helical" evidence="1">
    <location>
        <begin position="324"/>
        <end position="343"/>
    </location>
</feature>
<dbReference type="STRING" id="313628.LNTAR_05754"/>
<feature type="transmembrane region" description="Helical" evidence="1">
    <location>
        <begin position="135"/>
        <end position="152"/>
    </location>
</feature>
<keyword evidence="1" id="KW-0812">Transmembrane</keyword>
<sequence>MYNEKETKPLAVIVLLTIFFSYIALENFSYEISNRESTLGHITRHISEHGFFENSMLGTQTQRSPFFSWLSLFLSGGQIHHFSLRLVSVCALIGIALISFFSAKRFGGVKSAWPALAFSLTSVAVVNMSTRAEEGLLTAFFMACAWLTWYSISRKSKRWFRAWFWGIFFTSIAASINGPQMYLFFYLPTLFMTRPTDVRKRLVMLPHLSAVSFNILIIIAVQYLLTNLASSRDLAFTFFSTDVNPPQRPDFPFDEGYFKASIKFAFNSLSYYLPWTFIAWTGFCEAYRLVEKTSDAGPEIFRFMRKVTCVLFFAFMFYPETNAYSLLPLIYPLSVMAALHYPIYARRYGKFVNNIVRSLIIINFIALAVIAIFIYPLLNEQHNSYQTLHINSALYLIIAGIIISILCFFKMFKRQALWYKISFTVILIYFSVDSARHMRMDEFKYSKQQTAELIESSINDPSKLVYNFSGQSLRSELFYLKNDSQRVTDPIEAENLEETIYVIGSDSKPVRICTDSVRYKWEAISEPIKVNDEIVTVYKGIVAIATNGESK</sequence>
<keyword evidence="1" id="KW-1133">Transmembrane helix</keyword>
<feature type="transmembrane region" description="Helical" evidence="1">
    <location>
        <begin position="390"/>
        <end position="409"/>
    </location>
</feature>
<keyword evidence="3" id="KW-1185">Reference proteome</keyword>
<feature type="transmembrane region" description="Helical" evidence="1">
    <location>
        <begin position="7"/>
        <end position="25"/>
    </location>
</feature>
<dbReference type="eggNOG" id="COG1807">
    <property type="taxonomic scope" value="Bacteria"/>
</dbReference>
<keyword evidence="1" id="KW-0472">Membrane</keyword>
<feature type="transmembrane region" description="Helical" evidence="1">
    <location>
        <begin position="355"/>
        <end position="378"/>
    </location>
</feature>